<dbReference type="PANTHER" id="PTHR46123:SF10">
    <property type="entry name" value="HOMEOBOX PROTEIN MIX.2"/>
    <property type="match status" value="1"/>
</dbReference>
<dbReference type="PANTHER" id="PTHR46123">
    <property type="entry name" value="MIX-TYPE HOMEOBOX GENE 1-RELATED"/>
    <property type="match status" value="1"/>
</dbReference>
<proteinExistence type="predicted"/>
<evidence type="ECO:0000256" key="2">
    <source>
        <dbReference type="ARBA" id="ARBA00023125"/>
    </source>
</evidence>
<dbReference type="AlphaFoldDB" id="A0A8T2JHS7"/>
<gene>
    <name evidence="9" type="ORF">GDO86_009145</name>
</gene>
<name>A0A8T2JHS7_9PIPI</name>
<dbReference type="CDD" id="cd00086">
    <property type="entry name" value="homeodomain"/>
    <property type="match status" value="1"/>
</dbReference>
<evidence type="ECO:0000256" key="7">
    <source>
        <dbReference type="SAM" id="MobiDB-lite"/>
    </source>
</evidence>
<dbReference type="EMBL" id="JAACNH010000004">
    <property type="protein sequence ID" value="KAG8443842.1"/>
    <property type="molecule type" value="Genomic_DNA"/>
</dbReference>
<feature type="DNA-binding region" description="Homeobox" evidence="5">
    <location>
        <begin position="90"/>
        <end position="149"/>
    </location>
</feature>
<evidence type="ECO:0000259" key="8">
    <source>
        <dbReference type="PROSITE" id="PS50071"/>
    </source>
</evidence>
<organism evidence="9 10">
    <name type="scientific">Hymenochirus boettgeri</name>
    <name type="common">Congo dwarf clawed frog</name>
    <dbReference type="NCBI Taxonomy" id="247094"/>
    <lineage>
        <taxon>Eukaryota</taxon>
        <taxon>Metazoa</taxon>
        <taxon>Chordata</taxon>
        <taxon>Craniata</taxon>
        <taxon>Vertebrata</taxon>
        <taxon>Euteleostomi</taxon>
        <taxon>Amphibia</taxon>
        <taxon>Batrachia</taxon>
        <taxon>Anura</taxon>
        <taxon>Pipoidea</taxon>
        <taxon>Pipidae</taxon>
        <taxon>Pipinae</taxon>
        <taxon>Hymenochirus</taxon>
    </lineage>
</organism>
<comment type="subcellular location">
    <subcellularLocation>
        <location evidence="1 5 6">Nucleus</location>
    </subcellularLocation>
</comment>
<accession>A0A8T2JHS7</accession>
<dbReference type="Pfam" id="PF00046">
    <property type="entry name" value="Homeodomain"/>
    <property type="match status" value="1"/>
</dbReference>
<keyword evidence="3 5" id="KW-0371">Homeobox</keyword>
<dbReference type="SUPFAM" id="SSF46689">
    <property type="entry name" value="Homeodomain-like"/>
    <property type="match status" value="1"/>
</dbReference>
<dbReference type="OrthoDB" id="6159439at2759"/>
<dbReference type="PROSITE" id="PS00027">
    <property type="entry name" value="HOMEOBOX_1"/>
    <property type="match status" value="1"/>
</dbReference>
<evidence type="ECO:0000313" key="9">
    <source>
        <dbReference type="EMBL" id="KAG8443842.1"/>
    </source>
</evidence>
<protein>
    <recommendedName>
        <fullName evidence="8">Homeobox domain-containing protein</fullName>
    </recommendedName>
</protein>
<keyword evidence="4 5" id="KW-0539">Nucleus</keyword>
<dbReference type="InterPro" id="IPR009057">
    <property type="entry name" value="Homeodomain-like_sf"/>
</dbReference>
<dbReference type="GO" id="GO:0000981">
    <property type="term" value="F:DNA-binding transcription factor activity, RNA polymerase II-specific"/>
    <property type="evidence" value="ECO:0007669"/>
    <property type="project" value="InterPro"/>
</dbReference>
<evidence type="ECO:0000256" key="4">
    <source>
        <dbReference type="ARBA" id="ARBA00023242"/>
    </source>
</evidence>
<dbReference type="GO" id="GO:0005634">
    <property type="term" value="C:nucleus"/>
    <property type="evidence" value="ECO:0007669"/>
    <property type="project" value="UniProtKB-SubCell"/>
</dbReference>
<evidence type="ECO:0000256" key="6">
    <source>
        <dbReference type="RuleBase" id="RU000682"/>
    </source>
</evidence>
<dbReference type="Proteomes" id="UP000812440">
    <property type="component" value="Chromosome 5"/>
</dbReference>
<dbReference type="Gene3D" id="1.10.10.60">
    <property type="entry name" value="Homeodomain-like"/>
    <property type="match status" value="1"/>
</dbReference>
<dbReference type="InterPro" id="IPR051306">
    <property type="entry name" value="Homeobox_regulator"/>
</dbReference>
<keyword evidence="2 5" id="KW-0238">DNA-binding</keyword>
<dbReference type="InterPro" id="IPR017970">
    <property type="entry name" value="Homeobox_CS"/>
</dbReference>
<evidence type="ECO:0000256" key="1">
    <source>
        <dbReference type="ARBA" id="ARBA00004123"/>
    </source>
</evidence>
<feature type="domain" description="Homeobox" evidence="8">
    <location>
        <begin position="88"/>
        <end position="148"/>
    </location>
</feature>
<dbReference type="SMART" id="SM00389">
    <property type="entry name" value="HOX"/>
    <property type="match status" value="1"/>
</dbReference>
<feature type="compositionally biased region" description="Low complexity" evidence="7">
    <location>
        <begin position="340"/>
        <end position="358"/>
    </location>
</feature>
<evidence type="ECO:0000256" key="3">
    <source>
        <dbReference type="ARBA" id="ARBA00023155"/>
    </source>
</evidence>
<reference evidence="9" key="1">
    <citation type="thesis" date="2020" institute="ProQuest LLC" country="789 East Eisenhower Parkway, Ann Arbor, MI, USA">
        <title>Comparative Genomics and Chromosome Evolution.</title>
        <authorList>
            <person name="Mudd A.B."/>
        </authorList>
    </citation>
    <scope>NUCLEOTIDE SEQUENCE</scope>
    <source>
        <strain evidence="9">Female2</strain>
        <tissue evidence="9">Blood</tissue>
    </source>
</reference>
<keyword evidence="10" id="KW-1185">Reference proteome</keyword>
<dbReference type="GO" id="GO:0000977">
    <property type="term" value="F:RNA polymerase II transcription regulatory region sequence-specific DNA binding"/>
    <property type="evidence" value="ECO:0007669"/>
    <property type="project" value="TreeGrafter"/>
</dbReference>
<evidence type="ECO:0000313" key="10">
    <source>
        <dbReference type="Proteomes" id="UP000812440"/>
    </source>
</evidence>
<dbReference type="PROSITE" id="PS50071">
    <property type="entry name" value="HOMEOBOX_2"/>
    <property type="match status" value="1"/>
</dbReference>
<comment type="caution">
    <text evidence="9">The sequence shown here is derived from an EMBL/GenBank/DDBJ whole genome shotgun (WGS) entry which is preliminary data.</text>
</comment>
<sequence>MAGFTRELEEFYPSCFSSNPNPMGFTDSQTQHLSMSLPTGQKDFQHSLLKEEARTQDTSDPQSLPKFSIQQLKQEMVSPESSLDATLGSQRRKRTFYSQNKLDVLEQFFQTNMYPDIRHREDLAKRIYIPESRIQVWFQNRRAKERRDKAKSNTSPLVGVCYPSVRQSNSNMYPSIPQPNVTASQQNVFPKQRHQLVSSQQNHFQQTAEALTHPESTYAVSRQQTIMHQALQSQFQSRTSPANHSGTQQHFYKYSIPTRTVQEKVMDLSKKHKHIPFHPGLLMDLNNFPPNKTITPDMNVIIPPIPTSASSNSHNRMNVFGKKIPSQIPTLQDDSYEIFSPDSDSGVSESSPVSLSDF</sequence>
<dbReference type="InterPro" id="IPR001356">
    <property type="entry name" value="HD"/>
</dbReference>
<feature type="region of interest" description="Disordered" evidence="7">
    <location>
        <begin position="332"/>
        <end position="358"/>
    </location>
</feature>
<evidence type="ECO:0000256" key="5">
    <source>
        <dbReference type="PROSITE-ProRule" id="PRU00108"/>
    </source>
</evidence>